<dbReference type="InterPro" id="IPR001757">
    <property type="entry name" value="P_typ_ATPase"/>
</dbReference>
<dbReference type="SUPFAM" id="SSF81660">
    <property type="entry name" value="Metal cation-transporting ATPase, ATP-binding domain N"/>
    <property type="match status" value="1"/>
</dbReference>
<dbReference type="SMART" id="SM00831">
    <property type="entry name" value="Cation_ATPase_N"/>
    <property type="match status" value="1"/>
</dbReference>
<accession>A0A5N6S5L0</accession>
<evidence type="ECO:0000256" key="8">
    <source>
        <dbReference type="ARBA" id="ARBA00022967"/>
    </source>
</evidence>
<comment type="caution">
    <text evidence="16">The sequence shown here is derived from an EMBL/GenBank/DDBJ whole genome shotgun (WGS) entry which is preliminary data.</text>
</comment>
<keyword evidence="8" id="KW-1278">Translocase</keyword>
<dbReference type="InterPro" id="IPR023299">
    <property type="entry name" value="ATPase_P-typ_cyto_dom_N"/>
</dbReference>
<comment type="subcellular location">
    <subcellularLocation>
        <location evidence="1">Cell membrane</location>
        <topology evidence="1">Multi-pass membrane protein</topology>
    </subcellularLocation>
</comment>
<evidence type="ECO:0000256" key="9">
    <source>
        <dbReference type="ARBA" id="ARBA00022989"/>
    </source>
</evidence>
<dbReference type="InterPro" id="IPR008250">
    <property type="entry name" value="ATPase_P-typ_transduc_dom_A_sf"/>
</dbReference>
<dbReference type="Gene3D" id="2.70.150.10">
    <property type="entry name" value="Calcium-transporting ATPase, cytoplasmic transduction domain A"/>
    <property type="match status" value="1"/>
</dbReference>
<name>A0A5N6S5L0_9BIFI</name>
<evidence type="ECO:0000256" key="10">
    <source>
        <dbReference type="ARBA" id="ARBA00023136"/>
    </source>
</evidence>
<feature type="transmembrane region" description="Helical" evidence="14">
    <location>
        <begin position="322"/>
        <end position="346"/>
    </location>
</feature>
<gene>
    <name evidence="16" type="ORF">DDE84_09935</name>
</gene>
<reference evidence="16 17" key="1">
    <citation type="submission" date="2018-04" db="EMBL/GenBank/DDBJ databases">
        <authorList>
            <person name="Eckel V.P."/>
            <person name="Vogel R.F."/>
        </authorList>
    </citation>
    <scope>NUCLEOTIDE SEQUENCE [LARGE SCALE GENOMIC DNA]</scope>
    <source>
        <strain evidence="17">TMW 2.1764</strain>
    </source>
</reference>
<dbReference type="InterPro" id="IPR006068">
    <property type="entry name" value="ATPase_P-typ_cation-transptr_C"/>
</dbReference>
<dbReference type="InterPro" id="IPR044492">
    <property type="entry name" value="P_typ_ATPase_HD_dom"/>
</dbReference>
<sequence length="989" mass="105180">MAIDERPCTTMTNATKRENQTAEELATNSTMTGNATGASIAAVTNEMVAEEAWHSLSPEATLDALHTAANGLSSEESKRRLGIFGENALEAAVPTPKWKVFLLQFKSPLIAVLIVCGIVTMVLDHHVDAIAIFVVLLLNAIIGFYQEIKANQAVRALASLSAPTSRVIRDGRVASLSTPSLVPGDVVLLESGDRVPADLRLIETNNLRIDESMLTGESEDASKNTKVSDRDAPLGDRKSIAFSGTMVTGGRGRGVVVGTGSNTELGEINDLVIGTHASTPLEQIMSRTERGIAIAVIIVALFVFIGGTIINGNATDAFLSSVALAVAAMPEALPIVLTVAMSLAVSRMAKRNAIVRTLPAVETLGSATVIGSDKTGTLTQNRMTVETCSIGAAQPHDCRSQEDIESQLWKDDVARLLRAGALTNEAHRHVEASGEVRYGGDAVDVAMARAADDMGAVSQSDRDLPIVFETPYEPELRYSMTIRRNADGSYTQYVKGAPDTVAAMCATMAVEGGRNNGETGANVDVAESGRNSGGTGERSADGRNGSAVTEPIDLARIDEVYEGMGGKGLRVIGVAMRELGPDARPQDYREPESMTFLGLEGMLDPPREGVREAIAQCAQAGIEVKMITGDHPLTAQAIGERLGLRHTDNAITGSEMLEMSDEVLKARLKETSIAARVSPQDKLRIVEALQDEGHTVAVTGDGVNDAPALKAASVGIAMGESGTDVAREASDVVLTDDNFVTITQAVREGRVTFKAIRGSAFFLLSTAVAAVIAVGVNVIAEMPLLFMPLQMLWINFVTNGVQDIALAFEPGQGDELSRPPRKASEGLLSAAMWARTAVCGLWMAICILVMFRVMIDDGYDETTARTMALTLLVLFNFFMSMSARSENISIFRLNPLRNPFLLIAAVLALIVHASVMYIPAAAAVLGVGPLSATEWLICWALGLSVLVFSEGDKLIRTLMAKYGYHGARSGLRAAGHRARRGVLRLLNNS</sequence>
<dbReference type="InterPro" id="IPR023214">
    <property type="entry name" value="HAD_sf"/>
</dbReference>
<comment type="catalytic activity">
    <reaction evidence="11">
        <text>ATP + H2O = ADP + phosphate + H(+)</text>
        <dbReference type="Rhea" id="RHEA:13065"/>
        <dbReference type="ChEBI" id="CHEBI:15377"/>
        <dbReference type="ChEBI" id="CHEBI:15378"/>
        <dbReference type="ChEBI" id="CHEBI:30616"/>
        <dbReference type="ChEBI" id="CHEBI:43474"/>
        <dbReference type="ChEBI" id="CHEBI:456216"/>
    </reaction>
</comment>
<evidence type="ECO:0000256" key="5">
    <source>
        <dbReference type="ARBA" id="ARBA00022723"/>
    </source>
</evidence>
<dbReference type="InterPro" id="IPR059000">
    <property type="entry name" value="ATPase_P-type_domA"/>
</dbReference>
<dbReference type="Pfam" id="PF00689">
    <property type="entry name" value="Cation_ATPase_C"/>
    <property type="match status" value="1"/>
</dbReference>
<evidence type="ECO:0000256" key="13">
    <source>
        <dbReference type="SAM" id="MobiDB-lite"/>
    </source>
</evidence>
<evidence type="ECO:0000256" key="1">
    <source>
        <dbReference type="ARBA" id="ARBA00004651"/>
    </source>
</evidence>
<dbReference type="GO" id="GO:0016887">
    <property type="term" value="F:ATP hydrolysis activity"/>
    <property type="evidence" value="ECO:0007669"/>
    <property type="project" value="InterPro"/>
</dbReference>
<feature type="region of interest" description="Disordered" evidence="13">
    <location>
        <begin position="514"/>
        <end position="547"/>
    </location>
</feature>
<dbReference type="Pfam" id="PF00122">
    <property type="entry name" value="E1-E2_ATPase"/>
    <property type="match status" value="1"/>
</dbReference>
<evidence type="ECO:0000313" key="16">
    <source>
        <dbReference type="EMBL" id="KAE8126970.1"/>
    </source>
</evidence>
<dbReference type="Proteomes" id="UP000325415">
    <property type="component" value="Unassembled WGS sequence"/>
</dbReference>
<keyword evidence="9 14" id="KW-1133">Transmembrane helix</keyword>
<dbReference type="InterPro" id="IPR036412">
    <property type="entry name" value="HAD-like_sf"/>
</dbReference>
<dbReference type="AlphaFoldDB" id="A0A5N6S5L0"/>
<keyword evidence="3" id="KW-1003">Cell membrane</keyword>
<feature type="transmembrane region" description="Helical" evidence="14">
    <location>
        <begin position="760"/>
        <end position="780"/>
    </location>
</feature>
<keyword evidence="6" id="KW-0547">Nucleotide-binding</keyword>
<dbReference type="PROSITE" id="PS00154">
    <property type="entry name" value="ATPASE_E1_E2"/>
    <property type="match status" value="1"/>
</dbReference>
<dbReference type="Pfam" id="PF00690">
    <property type="entry name" value="Cation_ATPase_N"/>
    <property type="match status" value="1"/>
</dbReference>
<feature type="transmembrane region" description="Helical" evidence="14">
    <location>
        <begin position="832"/>
        <end position="851"/>
    </location>
</feature>
<evidence type="ECO:0000256" key="11">
    <source>
        <dbReference type="ARBA" id="ARBA00049360"/>
    </source>
</evidence>
<protein>
    <recommendedName>
        <fullName evidence="12">Probable cation-transporting ATPase F</fullName>
    </recommendedName>
</protein>
<dbReference type="FunFam" id="2.70.150.10:FF:000016">
    <property type="entry name" value="Calcium-transporting P-type ATPase putative"/>
    <property type="match status" value="1"/>
</dbReference>
<evidence type="ECO:0000259" key="15">
    <source>
        <dbReference type="SMART" id="SM00831"/>
    </source>
</evidence>
<dbReference type="GO" id="GO:0005886">
    <property type="term" value="C:plasma membrane"/>
    <property type="evidence" value="ECO:0007669"/>
    <property type="project" value="UniProtKB-SubCell"/>
</dbReference>
<dbReference type="Pfam" id="PF00702">
    <property type="entry name" value="Hydrolase"/>
    <property type="match status" value="1"/>
</dbReference>
<evidence type="ECO:0000313" key="17">
    <source>
        <dbReference type="Proteomes" id="UP000325415"/>
    </source>
</evidence>
<feature type="transmembrane region" description="Helical" evidence="14">
    <location>
        <begin position="129"/>
        <end position="145"/>
    </location>
</feature>
<dbReference type="SFLD" id="SFLDF00027">
    <property type="entry name" value="p-type_atpase"/>
    <property type="match status" value="1"/>
</dbReference>
<evidence type="ECO:0000256" key="14">
    <source>
        <dbReference type="SAM" id="Phobius"/>
    </source>
</evidence>
<dbReference type="SUPFAM" id="SSF81665">
    <property type="entry name" value="Calcium ATPase, transmembrane domain M"/>
    <property type="match status" value="1"/>
</dbReference>
<dbReference type="InterPro" id="IPR004014">
    <property type="entry name" value="ATPase_P-typ_cation-transptr_N"/>
</dbReference>
<dbReference type="GO" id="GO:1902600">
    <property type="term" value="P:proton transmembrane transport"/>
    <property type="evidence" value="ECO:0007669"/>
    <property type="project" value="TreeGrafter"/>
</dbReference>
<dbReference type="Gene3D" id="3.40.50.1000">
    <property type="entry name" value="HAD superfamily/HAD-like"/>
    <property type="match status" value="1"/>
</dbReference>
<proteinExistence type="inferred from homology"/>
<dbReference type="FunFam" id="3.40.50.1000:FF:000028">
    <property type="entry name" value="Calcium-transporting P-type ATPase, putative"/>
    <property type="match status" value="1"/>
</dbReference>
<dbReference type="PRINTS" id="PR00120">
    <property type="entry name" value="HATPASE"/>
</dbReference>
<feature type="transmembrane region" description="Helical" evidence="14">
    <location>
        <begin position="900"/>
        <end position="920"/>
    </location>
</feature>
<evidence type="ECO:0000256" key="4">
    <source>
        <dbReference type="ARBA" id="ARBA00022692"/>
    </source>
</evidence>
<dbReference type="EMBL" id="QDAG01000010">
    <property type="protein sequence ID" value="KAE8126970.1"/>
    <property type="molecule type" value="Genomic_DNA"/>
</dbReference>
<dbReference type="InterPro" id="IPR023298">
    <property type="entry name" value="ATPase_P-typ_TM_dom_sf"/>
</dbReference>
<dbReference type="GO" id="GO:0030007">
    <property type="term" value="P:intracellular potassium ion homeostasis"/>
    <property type="evidence" value="ECO:0007669"/>
    <property type="project" value="TreeGrafter"/>
</dbReference>
<dbReference type="GO" id="GO:0036376">
    <property type="term" value="P:sodium ion export across plasma membrane"/>
    <property type="evidence" value="ECO:0007669"/>
    <property type="project" value="TreeGrafter"/>
</dbReference>
<feature type="domain" description="Cation-transporting P-type ATPase N-terminal" evidence="15">
    <location>
        <begin position="52"/>
        <end position="125"/>
    </location>
</feature>
<feature type="transmembrane region" description="Helical" evidence="14">
    <location>
        <begin position="291"/>
        <end position="310"/>
    </location>
</feature>
<dbReference type="SFLD" id="SFLDS00003">
    <property type="entry name" value="Haloacid_Dehalogenase"/>
    <property type="match status" value="1"/>
</dbReference>
<keyword evidence="10 14" id="KW-0472">Membrane</keyword>
<dbReference type="GO" id="GO:1990573">
    <property type="term" value="P:potassium ion import across plasma membrane"/>
    <property type="evidence" value="ECO:0007669"/>
    <property type="project" value="TreeGrafter"/>
</dbReference>
<dbReference type="SFLD" id="SFLDG00002">
    <property type="entry name" value="C1.7:_P-type_atpase_like"/>
    <property type="match status" value="1"/>
</dbReference>
<evidence type="ECO:0000256" key="2">
    <source>
        <dbReference type="ARBA" id="ARBA00005675"/>
    </source>
</evidence>
<dbReference type="Gene3D" id="3.40.1110.10">
    <property type="entry name" value="Calcium-transporting ATPase, cytoplasmic domain N"/>
    <property type="match status" value="1"/>
</dbReference>
<evidence type="ECO:0000256" key="7">
    <source>
        <dbReference type="ARBA" id="ARBA00022840"/>
    </source>
</evidence>
<keyword evidence="4 14" id="KW-0812">Transmembrane</keyword>
<dbReference type="SUPFAM" id="SSF81653">
    <property type="entry name" value="Calcium ATPase, transduction domain A"/>
    <property type="match status" value="1"/>
</dbReference>
<dbReference type="GO" id="GO:0005524">
    <property type="term" value="F:ATP binding"/>
    <property type="evidence" value="ECO:0007669"/>
    <property type="project" value="UniProtKB-KW"/>
</dbReference>
<dbReference type="Pfam" id="PF13246">
    <property type="entry name" value="Cation_ATPase"/>
    <property type="match status" value="1"/>
</dbReference>
<evidence type="ECO:0000256" key="6">
    <source>
        <dbReference type="ARBA" id="ARBA00022741"/>
    </source>
</evidence>
<dbReference type="PRINTS" id="PR00119">
    <property type="entry name" value="CATATPASE"/>
</dbReference>
<keyword evidence="7" id="KW-0067">ATP-binding</keyword>
<keyword evidence="17" id="KW-1185">Reference proteome</keyword>
<dbReference type="SUPFAM" id="SSF56784">
    <property type="entry name" value="HAD-like"/>
    <property type="match status" value="1"/>
</dbReference>
<evidence type="ECO:0000256" key="12">
    <source>
        <dbReference type="ARBA" id="ARBA00069458"/>
    </source>
</evidence>
<dbReference type="PANTHER" id="PTHR43294">
    <property type="entry name" value="SODIUM/POTASSIUM-TRANSPORTING ATPASE SUBUNIT ALPHA"/>
    <property type="match status" value="1"/>
</dbReference>
<keyword evidence="16" id="KW-0378">Hydrolase</keyword>
<dbReference type="PANTHER" id="PTHR43294:SF20">
    <property type="entry name" value="P-TYPE ATPASE"/>
    <property type="match status" value="1"/>
</dbReference>
<dbReference type="NCBIfam" id="TIGR01494">
    <property type="entry name" value="ATPase_P-type"/>
    <property type="match status" value="2"/>
</dbReference>
<dbReference type="Gene3D" id="1.20.1110.10">
    <property type="entry name" value="Calcium-transporting ATPase, transmembrane domain"/>
    <property type="match status" value="1"/>
</dbReference>
<keyword evidence="5" id="KW-0479">Metal-binding</keyword>
<dbReference type="GO" id="GO:0006883">
    <property type="term" value="P:intracellular sodium ion homeostasis"/>
    <property type="evidence" value="ECO:0007669"/>
    <property type="project" value="TreeGrafter"/>
</dbReference>
<comment type="similarity">
    <text evidence="2">Belongs to the cation transport ATPase (P-type) (TC 3.A.3) family. Type IIA subfamily.</text>
</comment>
<organism evidence="16 17">
    <name type="scientific">Bifidobacterium tibiigranuli</name>
    <dbReference type="NCBI Taxonomy" id="2172043"/>
    <lineage>
        <taxon>Bacteria</taxon>
        <taxon>Bacillati</taxon>
        <taxon>Actinomycetota</taxon>
        <taxon>Actinomycetes</taxon>
        <taxon>Bifidobacteriales</taxon>
        <taxon>Bifidobacteriaceae</taxon>
        <taxon>Bifidobacterium</taxon>
    </lineage>
</organism>
<dbReference type="GO" id="GO:0046872">
    <property type="term" value="F:metal ion binding"/>
    <property type="evidence" value="ECO:0007669"/>
    <property type="project" value="UniProtKB-KW"/>
</dbReference>
<feature type="transmembrane region" description="Helical" evidence="14">
    <location>
        <begin position="105"/>
        <end position="123"/>
    </location>
</feature>
<feature type="transmembrane region" description="Helical" evidence="14">
    <location>
        <begin position="932"/>
        <end position="949"/>
    </location>
</feature>
<dbReference type="InterPro" id="IPR018303">
    <property type="entry name" value="ATPase_P-typ_P_site"/>
</dbReference>
<evidence type="ECO:0000256" key="3">
    <source>
        <dbReference type="ARBA" id="ARBA00022475"/>
    </source>
</evidence>
<dbReference type="GO" id="GO:0005391">
    <property type="term" value="F:P-type sodium:potassium-exchanging transporter activity"/>
    <property type="evidence" value="ECO:0007669"/>
    <property type="project" value="TreeGrafter"/>
</dbReference>
<dbReference type="InterPro" id="IPR050510">
    <property type="entry name" value="Cation_transp_ATPase_P-type"/>
</dbReference>